<keyword evidence="4" id="KW-1185">Reference proteome</keyword>
<dbReference type="EMBL" id="VJVZ01000001">
    <property type="protein sequence ID" value="TRW27428.1"/>
    <property type="molecule type" value="Genomic_DNA"/>
</dbReference>
<dbReference type="OrthoDB" id="2149800at2"/>
<evidence type="ECO:0000256" key="1">
    <source>
        <dbReference type="SAM" id="SignalP"/>
    </source>
</evidence>
<comment type="caution">
    <text evidence="3">The sequence shown here is derived from an EMBL/GenBank/DDBJ whole genome shotgun (WGS) entry which is preliminary data.</text>
</comment>
<dbReference type="InterPro" id="IPR028082">
    <property type="entry name" value="Peripla_BP_I"/>
</dbReference>
<name>A0A552VAB6_9FLAO</name>
<dbReference type="InterPro" id="IPR018392">
    <property type="entry name" value="LysM"/>
</dbReference>
<sequence>MKYLVILFFSLILCSASAYAQDYTKHKVEKGETVAGIAKKYKITPYDIYRLNPDAKNGLKTDSILLIPGNPVKPLPATAAVKEEPTKVANIVHQVEAKETLYSIAKKYNVTVADLEKANTEALANGLKDGQELIIPIKGSGVAAQAKVAEKQQVKKNEPSYFFHVVEAGETKYSIAKQFGMTLQLLEELNPEVKDNLPLGFKLKLAKDAVVAEAKIPEPAPAPKKDAYIDYTVQPKETFYSIGKATGLTEDEIVKLNPQAKDGLKEGMVLKLPTNAPMPDAVPAGTVPMTGLATTIKKGEQKELALLLPFNLYRVESDTVRAKLLRTDKFINLTLDFYAGALVAIDSAKAMGLPLKVKILDSKETSKSSDLTSLKASLTATDVIVGPFFQSHAEAAAAMFPTIPVISPLAKDSGKPYKNLYQSIPTDESMRTAMLNYLKSKNGNVVGVIDSKKASSKQFIKAGFPEVKFVEGGITTDNIKSKLVKDKTNYVILDTESLTTVTGTTKLLEELANEYNIQLALMDKTDNYDHDEMPLTRLIKLKMLYPTFMRNDVTPQTQLFDKVFRQKHGYAPSSYAIRGFDVTFDAILRLFQPEDITAALATKGSEQVENKFMYAQQNGGNYNTGVYIMQYDTDFNVIQAQ</sequence>
<dbReference type="Proteomes" id="UP000320643">
    <property type="component" value="Unassembled WGS sequence"/>
</dbReference>
<dbReference type="SUPFAM" id="SSF54106">
    <property type="entry name" value="LysM domain"/>
    <property type="match status" value="4"/>
</dbReference>
<protein>
    <submittedName>
        <fullName evidence="3">LysM peptidoglycan-binding domain-containing protein</fullName>
    </submittedName>
</protein>
<dbReference type="GO" id="GO:0008932">
    <property type="term" value="F:lytic endotransglycosylase activity"/>
    <property type="evidence" value="ECO:0007669"/>
    <property type="project" value="TreeGrafter"/>
</dbReference>
<dbReference type="PROSITE" id="PS51782">
    <property type="entry name" value="LYSM"/>
    <property type="match status" value="4"/>
</dbReference>
<dbReference type="PANTHER" id="PTHR33734">
    <property type="entry name" value="LYSM DOMAIN-CONTAINING GPI-ANCHORED PROTEIN 2"/>
    <property type="match status" value="1"/>
</dbReference>
<dbReference type="CDD" id="cd00118">
    <property type="entry name" value="LysM"/>
    <property type="match status" value="4"/>
</dbReference>
<organism evidence="3 4">
    <name type="scientific">Flavobacterium zepuense</name>
    <dbReference type="NCBI Taxonomy" id="2593302"/>
    <lineage>
        <taxon>Bacteria</taxon>
        <taxon>Pseudomonadati</taxon>
        <taxon>Bacteroidota</taxon>
        <taxon>Flavobacteriia</taxon>
        <taxon>Flavobacteriales</taxon>
        <taxon>Flavobacteriaceae</taxon>
        <taxon>Flavobacterium</taxon>
    </lineage>
</organism>
<dbReference type="Pfam" id="PF01476">
    <property type="entry name" value="LysM"/>
    <property type="match status" value="4"/>
</dbReference>
<dbReference type="Gene3D" id="3.40.50.2300">
    <property type="match status" value="2"/>
</dbReference>
<accession>A0A552VAB6</accession>
<dbReference type="SUPFAM" id="SSF53822">
    <property type="entry name" value="Periplasmic binding protein-like I"/>
    <property type="match status" value="1"/>
</dbReference>
<gene>
    <name evidence="3" type="ORF">FMM05_01970</name>
</gene>
<dbReference type="AlphaFoldDB" id="A0A552VAB6"/>
<feature type="domain" description="LysM" evidence="2">
    <location>
        <begin position="162"/>
        <end position="205"/>
    </location>
</feature>
<dbReference type="Gene3D" id="3.10.350.10">
    <property type="entry name" value="LysM domain"/>
    <property type="match status" value="4"/>
</dbReference>
<keyword evidence="1" id="KW-0732">Signal</keyword>
<reference evidence="3 4" key="1">
    <citation type="submission" date="2019-07" db="EMBL/GenBank/DDBJ databases">
        <title>Flavobacterium sp. nov., isolated from glacier ice.</title>
        <authorList>
            <person name="Liu Q."/>
            <person name="Xin Y.-H."/>
        </authorList>
    </citation>
    <scope>NUCLEOTIDE SEQUENCE [LARGE SCALE GENOMIC DNA]</scope>
    <source>
        <strain evidence="3 4">ZT4R6</strain>
    </source>
</reference>
<feature type="domain" description="LysM" evidence="2">
    <location>
        <begin position="229"/>
        <end position="272"/>
    </location>
</feature>
<dbReference type="PANTHER" id="PTHR33734:SF22">
    <property type="entry name" value="MEMBRANE-BOUND LYTIC MUREIN TRANSGLYCOSYLASE D"/>
    <property type="match status" value="1"/>
</dbReference>
<dbReference type="SMART" id="SM00257">
    <property type="entry name" value="LysM"/>
    <property type="match status" value="4"/>
</dbReference>
<evidence type="ECO:0000259" key="2">
    <source>
        <dbReference type="PROSITE" id="PS51782"/>
    </source>
</evidence>
<feature type="domain" description="LysM" evidence="2">
    <location>
        <begin position="24"/>
        <end position="74"/>
    </location>
</feature>
<feature type="signal peptide" evidence="1">
    <location>
        <begin position="1"/>
        <end position="20"/>
    </location>
</feature>
<evidence type="ECO:0000313" key="3">
    <source>
        <dbReference type="EMBL" id="TRW27428.1"/>
    </source>
</evidence>
<dbReference type="RefSeq" id="WP_143371654.1">
    <property type="nucleotide sequence ID" value="NZ_VJVZ01000001.1"/>
</dbReference>
<dbReference type="InterPro" id="IPR036779">
    <property type="entry name" value="LysM_dom_sf"/>
</dbReference>
<feature type="domain" description="LysM" evidence="2">
    <location>
        <begin position="91"/>
        <end position="135"/>
    </location>
</feature>
<proteinExistence type="predicted"/>
<evidence type="ECO:0000313" key="4">
    <source>
        <dbReference type="Proteomes" id="UP000320643"/>
    </source>
</evidence>
<feature type="chain" id="PRO_5022073998" evidence="1">
    <location>
        <begin position="21"/>
        <end position="641"/>
    </location>
</feature>